<accession>A0A1I4P7Q6</accession>
<evidence type="ECO:0008006" key="3">
    <source>
        <dbReference type="Google" id="ProtNLM"/>
    </source>
</evidence>
<sequence>MNDLEALKLLARRPSLFRPARHLLLFSHMRAKTSLLSHLLGSHPEISGYYEMHIGYYSPRSLLKARLLFHSLHPDAPATRLYFDKILHNRHRVHHRLLNASGVRPIFMLRSPVETLSSIMRLYKGRAHDGHLATEEGALGYYLQRLDGLVDLAGALQRDDVLYIDAEALSRDIDAVTRLLSEALGLSVRIPTEYQIMKLSGQVGHGDSSVNILAGKVLSESAIPQSLSLSHGTVLMARQRYSFLRKTLLSIASEKLTFDGFC</sequence>
<dbReference type="RefSeq" id="WP_143096318.1">
    <property type="nucleotide sequence ID" value="NZ_FOUO01000001.1"/>
</dbReference>
<dbReference type="AlphaFoldDB" id="A0A1I4P7Q6"/>
<dbReference type="OrthoDB" id="8557083at2"/>
<evidence type="ECO:0000313" key="2">
    <source>
        <dbReference type="Proteomes" id="UP000199556"/>
    </source>
</evidence>
<protein>
    <recommendedName>
        <fullName evidence="3">Sulfotransferase family protein</fullName>
    </recommendedName>
</protein>
<keyword evidence="2" id="KW-1185">Reference proteome</keyword>
<dbReference type="Proteomes" id="UP000199556">
    <property type="component" value="Unassembled WGS sequence"/>
</dbReference>
<name>A0A1I4P7Q6_ECTMO</name>
<dbReference type="Gene3D" id="3.40.50.300">
    <property type="entry name" value="P-loop containing nucleotide triphosphate hydrolases"/>
    <property type="match status" value="1"/>
</dbReference>
<dbReference type="InterPro" id="IPR027417">
    <property type="entry name" value="P-loop_NTPase"/>
</dbReference>
<dbReference type="EMBL" id="FOUO01000001">
    <property type="protein sequence ID" value="SFM23577.1"/>
    <property type="molecule type" value="Genomic_DNA"/>
</dbReference>
<reference evidence="1 2" key="1">
    <citation type="submission" date="2016-10" db="EMBL/GenBank/DDBJ databases">
        <authorList>
            <person name="de Groot N.N."/>
        </authorList>
    </citation>
    <scope>NUCLEOTIDE SEQUENCE [LARGE SCALE GENOMIC DNA]</scope>
    <source>
        <strain evidence="1 2">DSM 4180</strain>
    </source>
</reference>
<dbReference type="SUPFAM" id="SSF52540">
    <property type="entry name" value="P-loop containing nucleoside triphosphate hydrolases"/>
    <property type="match status" value="1"/>
</dbReference>
<proteinExistence type="predicted"/>
<gene>
    <name evidence="1" type="ORF">SAMN05421721_10137</name>
</gene>
<organism evidence="1 2">
    <name type="scientific">Ectothiorhodospira mobilis</name>
    <dbReference type="NCBI Taxonomy" id="195064"/>
    <lineage>
        <taxon>Bacteria</taxon>
        <taxon>Pseudomonadati</taxon>
        <taxon>Pseudomonadota</taxon>
        <taxon>Gammaproteobacteria</taxon>
        <taxon>Chromatiales</taxon>
        <taxon>Ectothiorhodospiraceae</taxon>
        <taxon>Ectothiorhodospira</taxon>
    </lineage>
</organism>
<dbReference type="STRING" id="195064.SAMN05421721_10137"/>
<evidence type="ECO:0000313" key="1">
    <source>
        <dbReference type="EMBL" id="SFM23577.1"/>
    </source>
</evidence>